<dbReference type="AlphaFoldDB" id="A0A1Q9BZ06"/>
<keyword evidence="3" id="KW-1185">Reference proteome</keyword>
<dbReference type="EMBL" id="LSRX01002253">
    <property type="protein sequence ID" value="OLP75830.1"/>
    <property type="molecule type" value="Genomic_DNA"/>
</dbReference>
<dbReference type="OrthoDB" id="412694at2759"/>
<comment type="caution">
    <text evidence="2">The sequence shown here is derived from an EMBL/GenBank/DDBJ whole genome shotgun (WGS) entry which is preliminary data.</text>
</comment>
<proteinExistence type="predicted"/>
<evidence type="ECO:0000313" key="2">
    <source>
        <dbReference type="EMBL" id="OLP75830.1"/>
    </source>
</evidence>
<feature type="compositionally biased region" description="Polar residues" evidence="1">
    <location>
        <begin position="174"/>
        <end position="183"/>
    </location>
</feature>
<evidence type="ECO:0000313" key="3">
    <source>
        <dbReference type="Proteomes" id="UP000186817"/>
    </source>
</evidence>
<feature type="region of interest" description="Disordered" evidence="1">
    <location>
        <begin position="153"/>
        <end position="184"/>
    </location>
</feature>
<sequence length="237" mass="25673">MNQQRLLEKLLLEDLLNQSLTAQEDILVNIRKSKDKALFKVPAAGVASVMMDENDEKLLASTGAKTAVMPADIDNVETQLSFWDPPASKDVIEEDKRPPVHVVAPDLQLSKDALTEFEADLEEARVTGAVAEQLEVQKAARLAAAQCKVDTAEKKNAKTVAKGSKIKTAPEPSPNSTTESDGSNAMKYDWLTKVTELKAAGVPIPENFRGQAKSYTLSAANYHGWNENPDAGSISVL</sequence>
<name>A0A1Q9BZ06_SYMMI</name>
<reference evidence="2 3" key="1">
    <citation type="submission" date="2016-02" db="EMBL/GenBank/DDBJ databases">
        <title>Genome analysis of coral dinoflagellate symbionts highlights evolutionary adaptations to a symbiotic lifestyle.</title>
        <authorList>
            <person name="Aranda M."/>
            <person name="Li Y."/>
            <person name="Liew Y.J."/>
            <person name="Baumgarten S."/>
            <person name="Simakov O."/>
            <person name="Wilson M."/>
            <person name="Piel J."/>
            <person name="Ashoor H."/>
            <person name="Bougouffa S."/>
            <person name="Bajic V.B."/>
            <person name="Ryu T."/>
            <person name="Ravasi T."/>
            <person name="Bayer T."/>
            <person name="Micklem G."/>
            <person name="Kim H."/>
            <person name="Bhak J."/>
            <person name="Lajeunesse T.C."/>
            <person name="Voolstra C.R."/>
        </authorList>
    </citation>
    <scope>NUCLEOTIDE SEQUENCE [LARGE SCALE GENOMIC DNA]</scope>
    <source>
        <strain evidence="2 3">CCMP2467</strain>
    </source>
</reference>
<gene>
    <name evidence="2" type="ORF">AK812_SmicGene44314</name>
</gene>
<protein>
    <submittedName>
        <fullName evidence="2">Uncharacterized protein</fullName>
    </submittedName>
</protein>
<accession>A0A1Q9BZ06</accession>
<dbReference type="Proteomes" id="UP000186817">
    <property type="component" value="Unassembled WGS sequence"/>
</dbReference>
<organism evidence="2 3">
    <name type="scientific">Symbiodinium microadriaticum</name>
    <name type="common">Dinoflagellate</name>
    <name type="synonym">Zooxanthella microadriatica</name>
    <dbReference type="NCBI Taxonomy" id="2951"/>
    <lineage>
        <taxon>Eukaryota</taxon>
        <taxon>Sar</taxon>
        <taxon>Alveolata</taxon>
        <taxon>Dinophyceae</taxon>
        <taxon>Suessiales</taxon>
        <taxon>Symbiodiniaceae</taxon>
        <taxon>Symbiodinium</taxon>
    </lineage>
</organism>
<evidence type="ECO:0000256" key="1">
    <source>
        <dbReference type="SAM" id="MobiDB-lite"/>
    </source>
</evidence>